<evidence type="ECO:0000313" key="1">
    <source>
        <dbReference type="EMBL" id="CAE8632606.1"/>
    </source>
</evidence>
<sequence>DGLRRRTKAEAELLEREARHREELALEATRDQEGRLTKQLAARLQKVRKGLGPAKEAVQSLVSCMQRGGGVVASTQEMDAELRRFEQ</sequence>
<gene>
    <name evidence="1" type="ORF">PGLA1383_LOCUS48547</name>
</gene>
<organism evidence="1 2">
    <name type="scientific">Polarella glacialis</name>
    <name type="common">Dinoflagellate</name>
    <dbReference type="NCBI Taxonomy" id="89957"/>
    <lineage>
        <taxon>Eukaryota</taxon>
        <taxon>Sar</taxon>
        <taxon>Alveolata</taxon>
        <taxon>Dinophyceae</taxon>
        <taxon>Suessiales</taxon>
        <taxon>Suessiaceae</taxon>
        <taxon>Polarella</taxon>
    </lineage>
</organism>
<dbReference type="Proteomes" id="UP000654075">
    <property type="component" value="Unassembled WGS sequence"/>
</dbReference>
<reference evidence="1" key="1">
    <citation type="submission" date="2021-02" db="EMBL/GenBank/DDBJ databases">
        <authorList>
            <person name="Dougan E. K."/>
            <person name="Rhodes N."/>
            <person name="Thang M."/>
            <person name="Chan C."/>
        </authorList>
    </citation>
    <scope>NUCLEOTIDE SEQUENCE</scope>
</reference>
<proteinExistence type="predicted"/>
<feature type="non-terminal residue" evidence="1">
    <location>
        <position position="87"/>
    </location>
</feature>
<protein>
    <submittedName>
        <fullName evidence="1">Uncharacterized protein</fullName>
    </submittedName>
</protein>
<feature type="non-terminal residue" evidence="1">
    <location>
        <position position="1"/>
    </location>
</feature>
<dbReference type="AlphaFoldDB" id="A0A813H4Q2"/>
<comment type="caution">
    <text evidence="1">The sequence shown here is derived from an EMBL/GenBank/DDBJ whole genome shotgun (WGS) entry which is preliminary data.</text>
</comment>
<keyword evidence="2" id="KW-1185">Reference proteome</keyword>
<dbReference type="EMBL" id="CAJNNV010030468">
    <property type="protein sequence ID" value="CAE8632606.1"/>
    <property type="molecule type" value="Genomic_DNA"/>
</dbReference>
<accession>A0A813H4Q2</accession>
<name>A0A813H4Q2_POLGL</name>
<evidence type="ECO:0000313" key="2">
    <source>
        <dbReference type="Proteomes" id="UP000654075"/>
    </source>
</evidence>